<dbReference type="InterPro" id="IPR050476">
    <property type="entry name" value="Insect_CytP450_Detox"/>
</dbReference>
<reference evidence="18" key="2">
    <citation type="journal article" date="2014" name="PLoS ONE">
        <title>Chemical defense balanced by sequestration and de novo biosynthesis in a lepidopteran specialist.</title>
        <authorList>
            <person name="Furstenberg-Hagg J."/>
            <person name="Zagrobelny M."/>
            <person name="Jorgensen K."/>
            <person name="Vogel H."/>
            <person name="Moller B.L."/>
            <person name="Bak S."/>
        </authorList>
    </citation>
    <scope>NUCLEOTIDE SEQUENCE</scope>
</reference>
<accession>A0A286MXN5</accession>
<name>A0A286MXN5_9NEOP</name>
<evidence type="ECO:0000256" key="4">
    <source>
        <dbReference type="ARBA" id="ARBA00004406"/>
    </source>
</evidence>
<comment type="cofactor">
    <cofactor evidence="1 16">
        <name>heme</name>
        <dbReference type="ChEBI" id="CHEBI:30413"/>
    </cofactor>
</comment>
<keyword evidence="10" id="KW-0492">Microsome</keyword>
<dbReference type="PROSITE" id="PS00086">
    <property type="entry name" value="CYTOCHROME_P450"/>
    <property type="match status" value="1"/>
</dbReference>
<evidence type="ECO:0000256" key="5">
    <source>
        <dbReference type="ARBA" id="ARBA00010617"/>
    </source>
</evidence>
<evidence type="ECO:0000256" key="7">
    <source>
        <dbReference type="ARBA" id="ARBA00022617"/>
    </source>
</evidence>
<dbReference type="SUPFAM" id="SSF48264">
    <property type="entry name" value="Cytochrome P450"/>
    <property type="match status" value="1"/>
</dbReference>
<protein>
    <recommendedName>
        <fullName evidence="6">unspecific monooxygenase</fullName>
        <ecNumber evidence="6">1.14.14.1</ecNumber>
    </recommendedName>
</protein>
<evidence type="ECO:0000256" key="15">
    <source>
        <dbReference type="ARBA" id="ARBA00047827"/>
    </source>
</evidence>
<evidence type="ECO:0000256" key="12">
    <source>
        <dbReference type="ARBA" id="ARBA00023004"/>
    </source>
</evidence>
<evidence type="ECO:0000256" key="9">
    <source>
        <dbReference type="ARBA" id="ARBA00022824"/>
    </source>
</evidence>
<evidence type="ECO:0000256" key="2">
    <source>
        <dbReference type="ARBA" id="ARBA00003690"/>
    </source>
</evidence>
<evidence type="ECO:0000256" key="14">
    <source>
        <dbReference type="ARBA" id="ARBA00023136"/>
    </source>
</evidence>
<comment type="subcellular location">
    <subcellularLocation>
        <location evidence="4">Endoplasmic reticulum membrane</location>
        <topology evidence="4">Peripheral membrane protein</topology>
    </subcellularLocation>
    <subcellularLocation>
        <location evidence="3">Microsome membrane</location>
        <topology evidence="3">Peripheral membrane protein</topology>
    </subcellularLocation>
</comment>
<dbReference type="Gene3D" id="1.10.630.10">
    <property type="entry name" value="Cytochrome P450"/>
    <property type="match status" value="1"/>
</dbReference>
<dbReference type="InterPro" id="IPR001128">
    <property type="entry name" value="Cyt_P450"/>
</dbReference>
<comment type="catalytic activity">
    <reaction evidence="15">
        <text>an organic molecule + reduced [NADPH--hemoprotein reductase] + O2 = an alcohol + oxidized [NADPH--hemoprotein reductase] + H2O + H(+)</text>
        <dbReference type="Rhea" id="RHEA:17149"/>
        <dbReference type="Rhea" id="RHEA-COMP:11964"/>
        <dbReference type="Rhea" id="RHEA-COMP:11965"/>
        <dbReference type="ChEBI" id="CHEBI:15377"/>
        <dbReference type="ChEBI" id="CHEBI:15378"/>
        <dbReference type="ChEBI" id="CHEBI:15379"/>
        <dbReference type="ChEBI" id="CHEBI:30879"/>
        <dbReference type="ChEBI" id="CHEBI:57618"/>
        <dbReference type="ChEBI" id="CHEBI:58210"/>
        <dbReference type="ChEBI" id="CHEBI:142491"/>
        <dbReference type="EC" id="1.14.14.1"/>
    </reaction>
</comment>
<dbReference type="GO" id="GO:0016712">
    <property type="term" value="F:oxidoreductase activity, acting on paired donors, with incorporation or reduction of molecular oxygen, reduced flavin or flavoprotein as one donor, and incorporation of one atom of oxygen"/>
    <property type="evidence" value="ECO:0007669"/>
    <property type="project" value="UniProtKB-EC"/>
</dbReference>
<dbReference type="AlphaFoldDB" id="A0A286MXN5"/>
<gene>
    <name evidence="18" type="primary">CYP321C6</name>
</gene>
<keyword evidence="11 17" id="KW-0560">Oxidoreductase</keyword>
<dbReference type="PRINTS" id="PR00385">
    <property type="entry name" value="P450"/>
</dbReference>
<keyword evidence="13 17" id="KW-0503">Monooxygenase</keyword>
<dbReference type="PRINTS" id="PR00463">
    <property type="entry name" value="EP450I"/>
</dbReference>
<evidence type="ECO:0000256" key="17">
    <source>
        <dbReference type="RuleBase" id="RU000461"/>
    </source>
</evidence>
<comment type="function">
    <text evidence="2">May be involved in the metabolism of insect hormones and in the breakdown of synthetic insecticides.</text>
</comment>
<dbReference type="GO" id="GO:0005506">
    <property type="term" value="F:iron ion binding"/>
    <property type="evidence" value="ECO:0007669"/>
    <property type="project" value="InterPro"/>
</dbReference>
<dbReference type="InterPro" id="IPR036396">
    <property type="entry name" value="Cyt_P450_sf"/>
</dbReference>
<dbReference type="InterPro" id="IPR002401">
    <property type="entry name" value="Cyt_P450_E_grp-I"/>
</dbReference>
<dbReference type="GO" id="GO:0005789">
    <property type="term" value="C:endoplasmic reticulum membrane"/>
    <property type="evidence" value="ECO:0007669"/>
    <property type="project" value="UniProtKB-SubCell"/>
</dbReference>
<dbReference type="EC" id="1.14.14.1" evidence="6"/>
<dbReference type="PANTHER" id="PTHR24292:SF84">
    <property type="entry name" value="CYTOCHROME P450 28A5-RELATED"/>
    <property type="match status" value="1"/>
</dbReference>
<proteinExistence type="evidence at transcript level"/>
<dbReference type="PANTHER" id="PTHR24292">
    <property type="entry name" value="CYTOCHROME P450"/>
    <property type="match status" value="1"/>
</dbReference>
<dbReference type="CDD" id="cd11056">
    <property type="entry name" value="CYP6-like"/>
    <property type="match status" value="1"/>
</dbReference>
<evidence type="ECO:0000256" key="1">
    <source>
        <dbReference type="ARBA" id="ARBA00001971"/>
    </source>
</evidence>
<keyword evidence="12 16" id="KW-0408">Iron</keyword>
<keyword evidence="7 16" id="KW-0349">Heme</keyword>
<evidence type="ECO:0000256" key="16">
    <source>
        <dbReference type="PIRSR" id="PIRSR602401-1"/>
    </source>
</evidence>
<keyword evidence="9" id="KW-0256">Endoplasmic reticulum</keyword>
<reference evidence="18" key="3">
    <citation type="submission" date="2017-08" db="EMBL/GenBank/DDBJ databases">
        <authorList>
            <person name="de Groot N.N."/>
        </authorList>
    </citation>
    <scope>NUCLEOTIDE SEQUENCE</scope>
</reference>
<comment type="similarity">
    <text evidence="5 17">Belongs to the cytochrome P450 family.</text>
</comment>
<evidence type="ECO:0000313" key="18">
    <source>
        <dbReference type="EMBL" id="ASX93987.1"/>
    </source>
</evidence>
<organism evidence="18">
    <name type="scientific">Zygaena filipendulae</name>
    <dbReference type="NCBI Taxonomy" id="287375"/>
    <lineage>
        <taxon>Eukaryota</taxon>
        <taxon>Metazoa</taxon>
        <taxon>Ecdysozoa</taxon>
        <taxon>Arthropoda</taxon>
        <taxon>Hexapoda</taxon>
        <taxon>Insecta</taxon>
        <taxon>Pterygota</taxon>
        <taxon>Neoptera</taxon>
        <taxon>Endopterygota</taxon>
        <taxon>Lepidoptera</taxon>
        <taxon>Glossata</taxon>
        <taxon>Ditrysia</taxon>
        <taxon>Zygaenoidea</taxon>
        <taxon>Zygaenidae</taxon>
        <taxon>Zygaeninae</taxon>
        <taxon>Zygaena</taxon>
    </lineage>
</organism>
<reference evidence="18" key="1">
    <citation type="journal article" date="2009" name="BMC Genomics">
        <title>454 pyrosequencing based transcriptome analysis of Zygaena filipendulae with focus on genes involved in biosynthesis of cyanogenic glucosides.</title>
        <authorList>
            <person name="Zagrobelny M."/>
            <person name="Scheibye-Alsing K."/>
            <person name="Jensen N.B."/>
            <person name="Moller B.L."/>
            <person name="Gorodkin J."/>
            <person name="Bak S."/>
        </authorList>
    </citation>
    <scope>NUCLEOTIDE SEQUENCE</scope>
</reference>
<evidence type="ECO:0000256" key="8">
    <source>
        <dbReference type="ARBA" id="ARBA00022723"/>
    </source>
</evidence>
<sequence>MITVILISAIIIILSIIHLIGVHNENYWKKRGVIFYTKNKVLGPIWEFLTKKRPLFAIMTDIYKEYPDAPAVGVGMLLTPTLYVKDPQNVHNVFQADFQSFYHRGVEVTDEDHLAQNILLLNGIKWKLLRQSMTPLFTSAKLRNMYYILDKSAQDFIEFLKRNPEKLKGNAMQTISHFCCAAIGAAVFGVSNKSTFESPFLDMSQRAFTGNWKINVKFTIANICSKFITFFRIRFFAEFQDFFIDAIKQVLRKREKENVIKHDFADICISLQKKGKLVDSETGFELTPTDELMAAQAFFFFTAGVEPTAASIFSVLFELGKNEEILTKVQEEIDYTFEKHNGELNYDAVNEMEFLNKVYNEALRMYPPVGSLSRKCVQDTVLPVGNIRVEKGTKILVPVYEYHNDPKYFPNPEVFDPERFSSDEKPNDLHFMPFGKGNRLCIGMRYAVMQAKAALVYLLRNYTVKSLIKEGGLKFRKESVFVRLENVDLEFIPREIK</sequence>
<dbReference type="Pfam" id="PF00067">
    <property type="entry name" value="p450"/>
    <property type="match status" value="1"/>
</dbReference>
<dbReference type="InterPro" id="IPR017972">
    <property type="entry name" value="Cyt_P450_CS"/>
</dbReference>
<keyword evidence="14" id="KW-0472">Membrane</keyword>
<evidence type="ECO:0000256" key="13">
    <source>
        <dbReference type="ARBA" id="ARBA00023033"/>
    </source>
</evidence>
<keyword evidence="8 16" id="KW-0479">Metal-binding</keyword>
<evidence type="ECO:0000256" key="10">
    <source>
        <dbReference type="ARBA" id="ARBA00022848"/>
    </source>
</evidence>
<evidence type="ECO:0000256" key="11">
    <source>
        <dbReference type="ARBA" id="ARBA00023002"/>
    </source>
</evidence>
<dbReference type="EMBL" id="MF684353">
    <property type="protein sequence ID" value="ASX93987.1"/>
    <property type="molecule type" value="mRNA"/>
</dbReference>
<feature type="binding site" description="axial binding residue" evidence="16">
    <location>
        <position position="441"/>
    </location>
    <ligand>
        <name>heme</name>
        <dbReference type="ChEBI" id="CHEBI:30413"/>
    </ligand>
    <ligandPart>
        <name>Fe</name>
        <dbReference type="ChEBI" id="CHEBI:18248"/>
    </ligandPart>
</feature>
<evidence type="ECO:0000256" key="3">
    <source>
        <dbReference type="ARBA" id="ARBA00004174"/>
    </source>
</evidence>
<evidence type="ECO:0000256" key="6">
    <source>
        <dbReference type="ARBA" id="ARBA00012109"/>
    </source>
</evidence>
<dbReference type="GO" id="GO:0020037">
    <property type="term" value="F:heme binding"/>
    <property type="evidence" value="ECO:0007669"/>
    <property type="project" value="InterPro"/>
</dbReference>